<sequence length="132" mass="13699">MTETYRPSPGGPYHDDYTLRVADALSAAVRVLNHATLGSAGVTSPVTVHDVLGSLSAATAGLDQLLGQLAQALQHLQASGRLGDLHGDPTSRARQTLSEIETARGVADTLASRLARAFNATASLHLTDGSEQ</sequence>
<dbReference type="RefSeq" id="WP_397081949.1">
    <property type="nucleotide sequence ID" value="NZ_JBITGY010000004.1"/>
</dbReference>
<evidence type="ECO:0000313" key="1">
    <source>
        <dbReference type="EMBL" id="MFI6498704.1"/>
    </source>
</evidence>
<keyword evidence="2" id="KW-1185">Reference proteome</keyword>
<dbReference type="EMBL" id="JBITGY010000004">
    <property type="protein sequence ID" value="MFI6498704.1"/>
    <property type="molecule type" value="Genomic_DNA"/>
</dbReference>
<gene>
    <name evidence="1" type="ORF">ACIBG2_15035</name>
</gene>
<name>A0ABW7YTT1_9ACTN</name>
<comment type="caution">
    <text evidence="1">The sequence shown here is derived from an EMBL/GenBank/DDBJ whole genome shotgun (WGS) entry which is preliminary data.</text>
</comment>
<organism evidence="1 2">
    <name type="scientific">Nonomuraea typhae</name>
    <dbReference type="NCBI Taxonomy" id="2603600"/>
    <lineage>
        <taxon>Bacteria</taxon>
        <taxon>Bacillati</taxon>
        <taxon>Actinomycetota</taxon>
        <taxon>Actinomycetes</taxon>
        <taxon>Streptosporangiales</taxon>
        <taxon>Streptosporangiaceae</taxon>
        <taxon>Nonomuraea</taxon>
    </lineage>
</organism>
<dbReference type="Proteomes" id="UP001612741">
    <property type="component" value="Unassembled WGS sequence"/>
</dbReference>
<proteinExistence type="predicted"/>
<protein>
    <submittedName>
        <fullName evidence="1">Uncharacterized protein</fullName>
    </submittedName>
</protein>
<accession>A0ABW7YTT1</accession>
<evidence type="ECO:0000313" key="2">
    <source>
        <dbReference type="Proteomes" id="UP001612741"/>
    </source>
</evidence>
<reference evidence="1 2" key="1">
    <citation type="submission" date="2024-10" db="EMBL/GenBank/DDBJ databases">
        <title>The Natural Products Discovery Center: Release of the First 8490 Sequenced Strains for Exploring Actinobacteria Biosynthetic Diversity.</title>
        <authorList>
            <person name="Kalkreuter E."/>
            <person name="Kautsar S.A."/>
            <person name="Yang D."/>
            <person name="Bader C.D."/>
            <person name="Teijaro C.N."/>
            <person name="Fluegel L."/>
            <person name="Davis C.M."/>
            <person name="Simpson J.R."/>
            <person name="Lauterbach L."/>
            <person name="Steele A.D."/>
            <person name="Gui C."/>
            <person name="Meng S."/>
            <person name="Li G."/>
            <person name="Viehrig K."/>
            <person name="Ye F."/>
            <person name="Su P."/>
            <person name="Kiefer A.F."/>
            <person name="Nichols A."/>
            <person name="Cepeda A.J."/>
            <person name="Yan W."/>
            <person name="Fan B."/>
            <person name="Jiang Y."/>
            <person name="Adhikari A."/>
            <person name="Zheng C.-J."/>
            <person name="Schuster L."/>
            <person name="Cowan T.M."/>
            <person name="Smanski M.J."/>
            <person name="Chevrette M.G."/>
            <person name="De Carvalho L.P.S."/>
            <person name="Shen B."/>
        </authorList>
    </citation>
    <scope>NUCLEOTIDE SEQUENCE [LARGE SCALE GENOMIC DNA]</scope>
    <source>
        <strain evidence="1 2">NPDC050545</strain>
    </source>
</reference>